<dbReference type="SUPFAM" id="SSF53756">
    <property type="entry name" value="UDP-Glycosyltransferase/glycogen phosphorylase"/>
    <property type="match status" value="1"/>
</dbReference>
<accession>A0ABT6CTI1</accession>
<dbReference type="RefSeq" id="WP_277357928.1">
    <property type="nucleotide sequence ID" value="NZ_JAROKN010000009.1"/>
</dbReference>
<protein>
    <submittedName>
        <fullName evidence="1">Uncharacterized protein</fullName>
    </submittedName>
</protein>
<evidence type="ECO:0000313" key="2">
    <source>
        <dbReference type="Proteomes" id="UP001220456"/>
    </source>
</evidence>
<proteinExistence type="predicted"/>
<comment type="caution">
    <text evidence="1">The sequence shown here is derived from an EMBL/GenBank/DDBJ whole genome shotgun (WGS) entry which is preliminary data.</text>
</comment>
<evidence type="ECO:0000313" key="1">
    <source>
        <dbReference type="EMBL" id="MDF9277375.1"/>
    </source>
</evidence>
<keyword evidence="2" id="KW-1185">Reference proteome</keyword>
<reference evidence="1 2" key="1">
    <citation type="journal article" date="2023" name="Int. J. Syst. Evol. Microbiol.">
        <title>Arthrobacter vasquezii sp. nov., isolated from a soil sample from Union Glacier, Antarctica.</title>
        <authorList>
            <person name="Valenzuela-Ibaceta F."/>
            <person name="Carrasco V."/>
            <person name="Lagos-Moraga S."/>
            <person name="Dietz-Vargas C."/>
            <person name="Navarro C.A."/>
            <person name="Perez-Donoso J.M."/>
        </authorList>
    </citation>
    <scope>NUCLEOTIDE SEQUENCE [LARGE SCALE GENOMIC DNA]</scope>
    <source>
        <strain evidence="1 2">EH-1B-1</strain>
    </source>
</reference>
<dbReference type="EMBL" id="JAROKN010000009">
    <property type="protein sequence ID" value="MDF9277375.1"/>
    <property type="molecule type" value="Genomic_DNA"/>
</dbReference>
<dbReference type="Gene3D" id="3.40.50.2000">
    <property type="entry name" value="Glycogen Phosphorylase B"/>
    <property type="match status" value="2"/>
</dbReference>
<sequence length="331" mass="37192">MANMVARNRITHLFDCAGVGAVLVKEAKRQHLSWRQIQGPWMRRGTRWARYRFFGELVANYPRTNLWHVHMGGRAKWARGRVERPYVLTLHGTDIRETYWQDEYHEAIKRDIDAAQHVFYATPDLEEKAKRARVDAEYMPIALDFDLLSSWTPAAKPRVFFPSRWDRTKGGDGQIRVAKEVVAAVGDRADVVGIDWGDRAADASHVGVQLVPRMDVTGFLCEMAKAHVAVGQTAGILATSELQAMAMGIPLVFPDPFDGYLSKKDRGALIVDRADAGYAVLELLRDPPSASAKLGGKEYVSRHHDPARMVQRLSEVYREVLSGRTEQAVEG</sequence>
<dbReference type="Proteomes" id="UP001220456">
    <property type="component" value="Unassembled WGS sequence"/>
</dbReference>
<organism evidence="1 2">
    <name type="scientific">Arthrobacter vasquezii</name>
    <dbReference type="NCBI Taxonomy" id="2977629"/>
    <lineage>
        <taxon>Bacteria</taxon>
        <taxon>Bacillati</taxon>
        <taxon>Actinomycetota</taxon>
        <taxon>Actinomycetes</taxon>
        <taxon>Micrococcales</taxon>
        <taxon>Micrococcaceae</taxon>
        <taxon>Arthrobacter</taxon>
    </lineage>
</organism>
<gene>
    <name evidence="1" type="ORF">P4U43_06155</name>
</gene>
<name>A0ABT6CTI1_9MICC</name>